<dbReference type="EMBL" id="MFYX01000091">
    <property type="protein sequence ID" value="OGK03303.1"/>
    <property type="molecule type" value="Genomic_DNA"/>
</dbReference>
<comment type="caution">
    <text evidence="2">The sequence shown here is derived from an EMBL/GenBank/DDBJ whole genome shotgun (WGS) entry which is preliminary data.</text>
</comment>
<dbReference type="AlphaFoldDB" id="A0A1F7F9J4"/>
<evidence type="ECO:0000313" key="2">
    <source>
        <dbReference type="EMBL" id="OGK03303.1"/>
    </source>
</evidence>
<feature type="domain" description="Transposase IS200-like" evidence="1">
    <location>
        <begin position="23"/>
        <end position="195"/>
    </location>
</feature>
<dbReference type="PANTHER" id="PTHR36966:SF1">
    <property type="entry name" value="REP-ASSOCIATED TYROSINE TRANSPOSASE"/>
    <property type="match status" value="1"/>
</dbReference>
<evidence type="ECO:0000313" key="3">
    <source>
        <dbReference type="Proteomes" id="UP000179243"/>
    </source>
</evidence>
<protein>
    <recommendedName>
        <fullName evidence="1">Transposase IS200-like domain-containing protein</fullName>
    </recommendedName>
</protein>
<dbReference type="InterPro" id="IPR036515">
    <property type="entry name" value="Transposase_17_sf"/>
</dbReference>
<dbReference type="Proteomes" id="UP000179243">
    <property type="component" value="Unassembled WGS sequence"/>
</dbReference>
<dbReference type="InterPro" id="IPR052715">
    <property type="entry name" value="RAYT_transposase"/>
</dbReference>
<dbReference type="Gene3D" id="3.30.70.1290">
    <property type="entry name" value="Transposase IS200-like"/>
    <property type="match status" value="1"/>
</dbReference>
<reference evidence="2 3" key="1">
    <citation type="journal article" date="2016" name="Nat. Commun.">
        <title>Thousands of microbial genomes shed light on interconnected biogeochemical processes in an aquifer system.</title>
        <authorList>
            <person name="Anantharaman K."/>
            <person name="Brown C.T."/>
            <person name="Hug L.A."/>
            <person name="Sharon I."/>
            <person name="Castelle C.J."/>
            <person name="Probst A.J."/>
            <person name="Thomas B.C."/>
            <person name="Singh A."/>
            <person name="Wilkins M.J."/>
            <person name="Karaoz U."/>
            <person name="Brodie E.L."/>
            <person name="Williams K.H."/>
            <person name="Hubbard S.S."/>
            <person name="Banfield J.F."/>
        </authorList>
    </citation>
    <scope>NUCLEOTIDE SEQUENCE [LARGE SCALE GENOMIC DNA]</scope>
</reference>
<organism evidence="2 3">
    <name type="scientific">Candidatus Raymondbacteria bacterium RIFOXYD12_FULL_49_13</name>
    <dbReference type="NCBI Taxonomy" id="1817890"/>
    <lineage>
        <taxon>Bacteria</taxon>
        <taxon>Raymondiibacteriota</taxon>
    </lineage>
</organism>
<name>A0A1F7F9J4_UNCRA</name>
<accession>A0A1F7F9J4</accession>
<dbReference type="SUPFAM" id="SSF143422">
    <property type="entry name" value="Transposase IS200-like"/>
    <property type="match status" value="1"/>
</dbReference>
<dbReference type="GO" id="GO:0043565">
    <property type="term" value="F:sequence-specific DNA binding"/>
    <property type="evidence" value="ECO:0007669"/>
    <property type="project" value="TreeGrafter"/>
</dbReference>
<dbReference type="GO" id="GO:0004803">
    <property type="term" value="F:transposase activity"/>
    <property type="evidence" value="ECO:0007669"/>
    <property type="project" value="InterPro"/>
</dbReference>
<proteinExistence type="predicted"/>
<dbReference type="SMART" id="SM01321">
    <property type="entry name" value="Y1_Tnp"/>
    <property type="match status" value="1"/>
</dbReference>
<gene>
    <name evidence="2" type="ORF">A2519_15125</name>
</gene>
<dbReference type="GO" id="GO:0006313">
    <property type="term" value="P:DNA transposition"/>
    <property type="evidence" value="ECO:0007669"/>
    <property type="project" value="InterPro"/>
</dbReference>
<dbReference type="PANTHER" id="PTHR36966">
    <property type="entry name" value="REP-ASSOCIATED TYROSINE TRANSPOSASE"/>
    <property type="match status" value="1"/>
</dbReference>
<evidence type="ECO:0000259" key="1">
    <source>
        <dbReference type="SMART" id="SM01321"/>
    </source>
</evidence>
<dbReference type="InterPro" id="IPR002686">
    <property type="entry name" value="Transposase_17"/>
</dbReference>
<sequence>MEKSNSELHHRRSIRLKGYDYSRPGTYYITICTQNTPCVLACAPNGQMKLTTIGKIVHQYWMEIPNHYPNASLDEFVVMPNHIHGILVLHDGNKFNAGTPNDENTKHIHSPVGVQNFEPLQTPGNGHRPGPQTKHEYQHIIPKSVGSIIRAYKSAVTLWCRKNGHHDFSWQRNFYEHIVRNDISLFFIRNYIRTNPLELMEKVIHKTLEIPE</sequence>